<keyword evidence="2" id="KW-1185">Reference proteome</keyword>
<proteinExistence type="predicted"/>
<name>A0A6D2HVI8_9BRAS</name>
<evidence type="ECO:0000313" key="2">
    <source>
        <dbReference type="Proteomes" id="UP000467841"/>
    </source>
</evidence>
<sequence length="113" mass="13350">MDETISSDLMHNMSDEELLWRVSSAKFPPSSAFYLRHWEVWRMGKNDNVRCREEASCKRDKNDSFFLLDSCIPSYLRLHTYITKSKHIFMGSFDDRSPYGRGRYNGNMSLKIP</sequence>
<dbReference type="EMBL" id="CACVBM020000299">
    <property type="protein sequence ID" value="CAA7017238.1"/>
    <property type="molecule type" value="Genomic_DNA"/>
</dbReference>
<dbReference type="Proteomes" id="UP000467841">
    <property type="component" value="Unassembled WGS sequence"/>
</dbReference>
<accession>A0A6D2HVI8</accession>
<comment type="caution">
    <text evidence="1">The sequence shown here is derived from an EMBL/GenBank/DDBJ whole genome shotgun (WGS) entry which is preliminary data.</text>
</comment>
<reference evidence="1" key="1">
    <citation type="submission" date="2020-01" db="EMBL/GenBank/DDBJ databases">
        <authorList>
            <person name="Mishra B."/>
        </authorList>
    </citation>
    <scope>NUCLEOTIDE SEQUENCE [LARGE SCALE GENOMIC DNA]</scope>
</reference>
<protein>
    <submittedName>
        <fullName evidence="1">Uncharacterized protein</fullName>
    </submittedName>
</protein>
<gene>
    <name evidence="1" type="ORF">MERR_LOCUS4473</name>
</gene>
<organism evidence="1 2">
    <name type="scientific">Microthlaspi erraticum</name>
    <dbReference type="NCBI Taxonomy" id="1685480"/>
    <lineage>
        <taxon>Eukaryota</taxon>
        <taxon>Viridiplantae</taxon>
        <taxon>Streptophyta</taxon>
        <taxon>Embryophyta</taxon>
        <taxon>Tracheophyta</taxon>
        <taxon>Spermatophyta</taxon>
        <taxon>Magnoliopsida</taxon>
        <taxon>eudicotyledons</taxon>
        <taxon>Gunneridae</taxon>
        <taxon>Pentapetalae</taxon>
        <taxon>rosids</taxon>
        <taxon>malvids</taxon>
        <taxon>Brassicales</taxon>
        <taxon>Brassicaceae</taxon>
        <taxon>Coluteocarpeae</taxon>
        <taxon>Microthlaspi</taxon>
    </lineage>
</organism>
<evidence type="ECO:0000313" key="1">
    <source>
        <dbReference type="EMBL" id="CAA7017238.1"/>
    </source>
</evidence>
<dbReference type="AlphaFoldDB" id="A0A6D2HVI8"/>